<dbReference type="InterPro" id="IPR025110">
    <property type="entry name" value="AMP-bd_C"/>
</dbReference>
<name>A0ABR3SIZ7_9PEZI</name>
<evidence type="ECO:0000313" key="3">
    <source>
        <dbReference type="EMBL" id="KAL1622256.1"/>
    </source>
</evidence>
<dbReference type="Pfam" id="PF00501">
    <property type="entry name" value="AMP-binding"/>
    <property type="match status" value="1"/>
</dbReference>
<evidence type="ECO:0000259" key="2">
    <source>
        <dbReference type="Pfam" id="PF13193"/>
    </source>
</evidence>
<organism evidence="3 4">
    <name type="scientific">Neofusicoccum ribis</name>
    <dbReference type="NCBI Taxonomy" id="45134"/>
    <lineage>
        <taxon>Eukaryota</taxon>
        <taxon>Fungi</taxon>
        <taxon>Dikarya</taxon>
        <taxon>Ascomycota</taxon>
        <taxon>Pezizomycotina</taxon>
        <taxon>Dothideomycetes</taxon>
        <taxon>Dothideomycetes incertae sedis</taxon>
        <taxon>Botryosphaeriales</taxon>
        <taxon>Botryosphaeriaceae</taxon>
        <taxon>Neofusicoccum</taxon>
    </lineage>
</organism>
<dbReference type="PANTHER" id="PTHR43201:SF6">
    <property type="entry name" value="ACYL COA SYNTHETASE (EUROFUNG)"/>
    <property type="match status" value="1"/>
</dbReference>
<dbReference type="PROSITE" id="PS00455">
    <property type="entry name" value="AMP_BINDING"/>
    <property type="match status" value="1"/>
</dbReference>
<feature type="domain" description="AMP-binding enzyme C-terminal" evidence="2">
    <location>
        <begin position="496"/>
        <end position="578"/>
    </location>
</feature>
<evidence type="ECO:0000313" key="4">
    <source>
        <dbReference type="Proteomes" id="UP001521116"/>
    </source>
</evidence>
<dbReference type="InterPro" id="IPR000873">
    <property type="entry name" value="AMP-dep_synth/lig_dom"/>
</dbReference>
<gene>
    <name evidence="3" type="ORF">SLS56_008828</name>
</gene>
<dbReference type="InterPro" id="IPR042099">
    <property type="entry name" value="ANL_N_sf"/>
</dbReference>
<comment type="caution">
    <text evidence="3">The sequence shown here is derived from an EMBL/GenBank/DDBJ whole genome shotgun (WGS) entry which is preliminary data.</text>
</comment>
<dbReference type="Pfam" id="PF13193">
    <property type="entry name" value="AMP-binding_C"/>
    <property type="match status" value="1"/>
</dbReference>
<dbReference type="Proteomes" id="UP001521116">
    <property type="component" value="Unassembled WGS sequence"/>
</dbReference>
<keyword evidence="4" id="KW-1185">Reference proteome</keyword>
<dbReference type="Gene3D" id="3.30.300.30">
    <property type="match status" value="1"/>
</dbReference>
<dbReference type="InterPro" id="IPR020845">
    <property type="entry name" value="AMP-binding_CS"/>
</dbReference>
<proteinExistence type="predicted"/>
<evidence type="ECO:0000259" key="1">
    <source>
        <dbReference type="Pfam" id="PF00501"/>
    </source>
</evidence>
<dbReference type="InterPro" id="IPR045851">
    <property type="entry name" value="AMP-bd_C_sf"/>
</dbReference>
<dbReference type="PANTHER" id="PTHR43201">
    <property type="entry name" value="ACYL-COA SYNTHETASE"/>
    <property type="match status" value="1"/>
</dbReference>
<feature type="domain" description="AMP-dependent synthetase/ligase" evidence="1">
    <location>
        <begin position="51"/>
        <end position="441"/>
    </location>
</feature>
<dbReference type="SUPFAM" id="SSF56801">
    <property type="entry name" value="Acetyl-CoA synthetase-like"/>
    <property type="match status" value="1"/>
</dbReference>
<dbReference type="Gene3D" id="3.40.50.12780">
    <property type="entry name" value="N-terminal domain of ligase-like"/>
    <property type="match status" value="1"/>
</dbReference>
<reference evidence="3 4" key="1">
    <citation type="submission" date="2024-02" db="EMBL/GenBank/DDBJ databases">
        <title>De novo assembly and annotation of 12 fungi associated with fruit tree decline syndrome in Ontario, Canada.</title>
        <authorList>
            <person name="Sulman M."/>
            <person name="Ellouze W."/>
            <person name="Ilyukhin E."/>
        </authorList>
    </citation>
    <scope>NUCLEOTIDE SEQUENCE [LARGE SCALE GENOMIC DNA]</scope>
    <source>
        <strain evidence="3 4">M1-105</strain>
    </source>
</reference>
<accession>A0ABR3SIZ7</accession>
<protein>
    <submittedName>
        <fullName evidence="3">NRPS-like protein biosynthetic cluster</fullName>
    </submittedName>
</protein>
<sequence>MASASPAVQRLHQTLQILDPAARPQGLQLSLVHGPVDPPLLNFTIGELLDFQADKYHDREALVVSWTGTRWTYGELKEQSLLLARGMLSMGIRPGDRIAIMAGNCEEYVAVFFAAARIGAILVVLNNTYTATEATYALNHTECKLLFIQSKIGRYDNGNLVEQLRSAESRLKTLPSLAHVVALRDEIPEFTSYDKLISLGSVISPYYLYRVSSTLNAHDVCNLQFTSGSTGNPKAAMLTHLKDKRLTSWDSNIVNNSRFIGDRMAFTYQDVLACPPPLFHCFGLVLGLMACITHGSKLVLPGEVFDAEATLRAISDEQCTGVHGVPAMFDSILSLPRPEGFDCSKLRTGIIAGAPVPRHLMEGILVELGMTEYTSSYGLTEASPTCFNAHTYDTVDRRLTTVGTILPHAHAKIVDRNNRILPVGQRGELCMAGYQLQRGYWNNVEKTEECMIRDEQGILWLHTGDEAVFDENGYCTITGRFKDIIIRGGENIYPLEIEERLVAHPSIERAIVVGLRHAKYGEVVGAFVERSPDKARLSDDEVREWTRQLLGRHKAPAHIFWLGEDGLDASVPMTGSGKIKKYELRKLGDELVAAKGAEFVM</sequence>
<dbReference type="EMBL" id="JAJVDC020000138">
    <property type="protein sequence ID" value="KAL1622256.1"/>
    <property type="molecule type" value="Genomic_DNA"/>
</dbReference>